<keyword evidence="1" id="KW-0175">Coiled coil</keyword>
<evidence type="ECO:0000256" key="1">
    <source>
        <dbReference type="SAM" id="Coils"/>
    </source>
</evidence>
<dbReference type="PANTHER" id="PTHR45287:SF3">
    <property type="entry name" value="PROTEIN, PUTATIVE-RELATED"/>
    <property type="match status" value="1"/>
</dbReference>
<reference evidence="2" key="2">
    <citation type="journal article" date="2024" name="Plant">
        <title>Genomic evolution and insights into agronomic trait innovations of Sesamum species.</title>
        <authorList>
            <person name="Miao H."/>
            <person name="Wang L."/>
            <person name="Qu L."/>
            <person name="Liu H."/>
            <person name="Sun Y."/>
            <person name="Le M."/>
            <person name="Wang Q."/>
            <person name="Wei S."/>
            <person name="Zheng Y."/>
            <person name="Lin W."/>
            <person name="Duan Y."/>
            <person name="Cao H."/>
            <person name="Xiong S."/>
            <person name="Wang X."/>
            <person name="Wei L."/>
            <person name="Li C."/>
            <person name="Ma Q."/>
            <person name="Ju M."/>
            <person name="Zhao R."/>
            <person name="Li G."/>
            <person name="Mu C."/>
            <person name="Tian Q."/>
            <person name="Mei H."/>
            <person name="Zhang T."/>
            <person name="Gao T."/>
            <person name="Zhang H."/>
        </authorList>
    </citation>
    <scope>NUCLEOTIDE SEQUENCE</scope>
    <source>
        <strain evidence="2">K16</strain>
    </source>
</reference>
<feature type="coiled-coil region" evidence="1">
    <location>
        <begin position="411"/>
        <end position="539"/>
    </location>
</feature>
<protein>
    <submittedName>
        <fullName evidence="2">Uncharacterized protein</fullName>
    </submittedName>
</protein>
<organism evidence="2 3">
    <name type="scientific">Sesamum angolense</name>
    <dbReference type="NCBI Taxonomy" id="2727404"/>
    <lineage>
        <taxon>Eukaryota</taxon>
        <taxon>Viridiplantae</taxon>
        <taxon>Streptophyta</taxon>
        <taxon>Embryophyta</taxon>
        <taxon>Tracheophyta</taxon>
        <taxon>Spermatophyta</taxon>
        <taxon>Magnoliopsida</taxon>
        <taxon>eudicotyledons</taxon>
        <taxon>Gunneridae</taxon>
        <taxon>Pentapetalae</taxon>
        <taxon>asterids</taxon>
        <taxon>lamiids</taxon>
        <taxon>Lamiales</taxon>
        <taxon>Pedaliaceae</taxon>
        <taxon>Sesamum</taxon>
    </lineage>
</organism>
<dbReference type="EMBL" id="JACGWL010000005">
    <property type="protein sequence ID" value="KAK4401815.1"/>
    <property type="molecule type" value="Genomic_DNA"/>
</dbReference>
<dbReference type="AlphaFoldDB" id="A0AAE1WY32"/>
<feature type="coiled-coil region" evidence="1">
    <location>
        <begin position="256"/>
        <end position="290"/>
    </location>
</feature>
<dbReference type="PANTHER" id="PTHR45287">
    <property type="entry name" value="OS03G0691500 PROTEIN"/>
    <property type="match status" value="1"/>
</dbReference>
<proteinExistence type="predicted"/>
<reference evidence="2" key="1">
    <citation type="submission" date="2020-06" db="EMBL/GenBank/DDBJ databases">
        <authorList>
            <person name="Li T."/>
            <person name="Hu X."/>
            <person name="Zhang T."/>
            <person name="Song X."/>
            <person name="Zhang H."/>
            <person name="Dai N."/>
            <person name="Sheng W."/>
            <person name="Hou X."/>
            <person name="Wei L."/>
        </authorList>
    </citation>
    <scope>NUCLEOTIDE SEQUENCE</scope>
    <source>
        <strain evidence="2">K16</strain>
        <tissue evidence="2">Leaf</tissue>
    </source>
</reference>
<feature type="coiled-coil region" evidence="1">
    <location>
        <begin position="20"/>
        <end position="82"/>
    </location>
</feature>
<sequence length="907" mass="105368">MSTYAHQARIRNLYQEVKEMDRVYDELDEFKIEVEKLREECQAKTEMSESLRKAQVEQLAKIQQAKLEIDRLAQELNAKSEEICEIRQMYEELQSSLHRKDLFLQQISSANEKYRAENDEKILKLEGGNRDLALSLDEASARIQDLEKKASASSEEIAGLKRLLLIKPEKSFEMQKNELKDLKERDQYILKLEEEGRVTQDQLKWKNEQFSHLEEAHQKLRTQFHTSKVEWQKEKFSLVDGISSLQTTLDAQVRVSESLEAQLRMSNQALAQEESRRRVLEVQLSESRSQFENVFLECQAAKTEIDQLTMKTDEEIAELRTLVRKNEILANEMKYRTAQLEQENSDLLESLKNNQEDQLNNNATLSSVKQLQNKLQGLQKVHNKCAINLKDKEVEWTSQIDKLNGDIDCCLSELDEKNKSMRELHNELEDCRCLLEVKNEENFALIMVLKSEFHIAYSKLYDAKEKLEMDIEQIEEKNMLLNQQLQSKRMELLKLHAELKQRRNDSAVLMERVQSLDSLKQKDNLMEEELRRYKAMLDESNECQHRLKQQFLELETTQRENIKNALDSVTLELVNRTSEAEEYKRELEKWKSEAEMLKLNLEANQQEHSQEKTNLLVIVKDKDAKIGELQEQISALESVILAKSETVDMLHQEKDNLMRLAEDRSRSIQNLQNEIAQLKKELAEREAGNSALFEAHNTLEQEYGSLSFNTKEKDRKILELQKELESLDQGLKKAEGQKILEIEEKNQIIANLEKELNSLHKEVEFQGKSLTESKQVALQLEASLQTQKSEMQEVQSQLGKESRYFEGLHMELESHKQALLEDLKKASMDRETLLAQLEGLCGQIGVFCGEDVELMGMLGKMSHLSEEVGEPTRNLLSSGLDDATFSSSRKSIQVAIDERTPLIELNR</sequence>
<name>A0AAE1WY32_9LAMI</name>
<evidence type="ECO:0000313" key="2">
    <source>
        <dbReference type="EMBL" id="KAK4401815.1"/>
    </source>
</evidence>
<feature type="coiled-coil region" evidence="1">
    <location>
        <begin position="129"/>
        <end position="163"/>
    </location>
</feature>
<accession>A0AAE1WY32</accession>
<dbReference type="Proteomes" id="UP001289374">
    <property type="component" value="Unassembled WGS sequence"/>
</dbReference>
<keyword evidence="3" id="KW-1185">Reference proteome</keyword>
<feature type="coiled-coil region" evidence="1">
    <location>
        <begin position="717"/>
        <end position="836"/>
    </location>
</feature>
<dbReference type="InterPro" id="IPR040262">
    <property type="entry name" value="At4g38062-like"/>
</dbReference>
<evidence type="ECO:0000313" key="3">
    <source>
        <dbReference type="Proteomes" id="UP001289374"/>
    </source>
</evidence>
<feature type="coiled-coil region" evidence="1">
    <location>
        <begin position="566"/>
        <end position="688"/>
    </location>
</feature>
<comment type="caution">
    <text evidence="2">The sequence shown here is derived from an EMBL/GenBank/DDBJ whole genome shotgun (WGS) entry which is preliminary data.</text>
</comment>
<gene>
    <name evidence="2" type="ORF">Sango_0922200</name>
</gene>